<organism evidence="2">
    <name type="scientific">Siphoviridae sp. ctdcr45</name>
    <dbReference type="NCBI Taxonomy" id="2825580"/>
    <lineage>
        <taxon>Viruses</taxon>
        <taxon>Duplodnaviria</taxon>
        <taxon>Heunggongvirae</taxon>
        <taxon>Uroviricota</taxon>
        <taxon>Caudoviricetes</taxon>
    </lineage>
</organism>
<feature type="compositionally biased region" description="Basic and acidic residues" evidence="1">
    <location>
        <begin position="67"/>
        <end position="80"/>
    </location>
</feature>
<evidence type="ECO:0000256" key="1">
    <source>
        <dbReference type="SAM" id="MobiDB-lite"/>
    </source>
</evidence>
<feature type="region of interest" description="Disordered" evidence="1">
    <location>
        <begin position="67"/>
        <end position="97"/>
    </location>
</feature>
<accession>A0A8S5Q7V5</accession>
<evidence type="ECO:0000313" key="2">
    <source>
        <dbReference type="EMBL" id="DAE15415.1"/>
    </source>
</evidence>
<protein>
    <submittedName>
        <fullName evidence="2">Uncharacterized protein</fullName>
    </submittedName>
</protein>
<reference evidence="2" key="1">
    <citation type="journal article" date="2021" name="Proc. Natl. Acad. Sci. U.S.A.">
        <title>A Catalog of Tens of Thousands of Viruses from Human Metagenomes Reveals Hidden Associations with Chronic Diseases.</title>
        <authorList>
            <person name="Tisza M.J."/>
            <person name="Buck C.B."/>
        </authorList>
    </citation>
    <scope>NUCLEOTIDE SEQUENCE</scope>
    <source>
        <strain evidence="2">Ctdcr45</strain>
    </source>
</reference>
<proteinExistence type="predicted"/>
<name>A0A8S5Q7V5_9CAUD</name>
<dbReference type="EMBL" id="BK015604">
    <property type="protein sequence ID" value="DAE15415.1"/>
    <property type="molecule type" value="Genomic_DNA"/>
</dbReference>
<sequence length="97" mass="11299">MEIGDKIMFVPYCNRAGVTGEIKSKPVPGRVVWIHPELRFAVVERRTKNYTYREAVRLTRAERRMMLNENDRNYEPEGRRGQNGHGPQFGRRAAPGR</sequence>